<feature type="chain" id="PRO_5039066760" evidence="3">
    <location>
        <begin position="18"/>
        <end position="323"/>
    </location>
</feature>
<feature type="domain" description="SNF2 N-terminal" evidence="4">
    <location>
        <begin position="17"/>
        <end position="243"/>
    </location>
</feature>
<evidence type="ECO:0000313" key="6">
    <source>
        <dbReference type="Proteomes" id="UP001055439"/>
    </source>
</evidence>
<evidence type="ECO:0000256" key="1">
    <source>
        <dbReference type="ARBA" id="ARBA00004123"/>
    </source>
</evidence>
<dbReference type="GO" id="GO:0000785">
    <property type="term" value="C:chromatin"/>
    <property type="evidence" value="ECO:0007669"/>
    <property type="project" value="TreeGrafter"/>
</dbReference>
<dbReference type="GO" id="GO:0042393">
    <property type="term" value="F:histone binding"/>
    <property type="evidence" value="ECO:0007669"/>
    <property type="project" value="TreeGrafter"/>
</dbReference>
<dbReference type="GO" id="GO:0003682">
    <property type="term" value="F:chromatin binding"/>
    <property type="evidence" value="ECO:0007669"/>
    <property type="project" value="TreeGrafter"/>
</dbReference>
<dbReference type="GO" id="GO:0005524">
    <property type="term" value="F:ATP binding"/>
    <property type="evidence" value="ECO:0007669"/>
    <property type="project" value="InterPro"/>
</dbReference>
<sequence length="323" mass="36204">MKSILFILSLLSYACRPFLIVTPWTSLSLWETEFNRLAPSINLVVYNGSKDVRKMIQSLEFYQGGGCIMFQVLLSHPDAILEDFETLECIAWEALLVDECQNSRVSKHLKLLKRLSSSFRLLLLSGHLKDNIAEYLNLLSFLDLGTDGNLGCIMKSDSVGVIGTLALLKERLSQNLAYDRKRDSSKFLEYWVPVQLSNVQLEQYCATLISNAIPLCSCSKIDLVGALGNILISTRKCCDHPYLVDESLQSSLTRGLPVTEYLDIGVNASGKLLVLDKILQMIQNQGLRVLILFQVCDIYSFRFAYSAFCSSFRSQGLQADIIG</sequence>
<dbReference type="Gene3D" id="3.40.50.300">
    <property type="entry name" value="P-loop containing nucleotide triphosphate hydrolases"/>
    <property type="match status" value="1"/>
</dbReference>
<keyword evidence="2" id="KW-0539">Nucleus</keyword>
<dbReference type="EMBL" id="CP097507">
    <property type="protein sequence ID" value="URE01327.1"/>
    <property type="molecule type" value="Genomic_DNA"/>
</dbReference>
<dbReference type="GO" id="GO:0016887">
    <property type="term" value="F:ATP hydrolysis activity"/>
    <property type="evidence" value="ECO:0007669"/>
    <property type="project" value="TreeGrafter"/>
</dbReference>
<dbReference type="Proteomes" id="UP001055439">
    <property type="component" value="Chromosome 5"/>
</dbReference>
<accession>A0A9E7K2M5</accession>
<dbReference type="InterPro" id="IPR000330">
    <property type="entry name" value="SNF2_N"/>
</dbReference>
<dbReference type="Pfam" id="PF00176">
    <property type="entry name" value="SNF2-rel_dom"/>
    <property type="match status" value="1"/>
</dbReference>
<feature type="signal peptide" evidence="3">
    <location>
        <begin position="1"/>
        <end position="17"/>
    </location>
</feature>
<evidence type="ECO:0000256" key="2">
    <source>
        <dbReference type="ARBA" id="ARBA00023242"/>
    </source>
</evidence>
<name>A0A9E7K2M5_9LILI</name>
<comment type="subcellular location">
    <subcellularLocation>
        <location evidence="1">Nucleus</location>
    </subcellularLocation>
</comment>
<keyword evidence="6" id="KW-1185">Reference proteome</keyword>
<dbReference type="GO" id="GO:0005634">
    <property type="term" value="C:nucleus"/>
    <property type="evidence" value="ECO:0007669"/>
    <property type="project" value="UniProtKB-SubCell"/>
</dbReference>
<dbReference type="InterPro" id="IPR027417">
    <property type="entry name" value="P-loop_NTPase"/>
</dbReference>
<dbReference type="GO" id="GO:0140658">
    <property type="term" value="F:ATP-dependent chromatin remodeler activity"/>
    <property type="evidence" value="ECO:0007669"/>
    <property type="project" value="TreeGrafter"/>
</dbReference>
<evidence type="ECO:0000259" key="4">
    <source>
        <dbReference type="Pfam" id="PF00176"/>
    </source>
</evidence>
<dbReference type="GO" id="GO:0003677">
    <property type="term" value="F:DNA binding"/>
    <property type="evidence" value="ECO:0007669"/>
    <property type="project" value="TreeGrafter"/>
</dbReference>
<organism evidence="5 6">
    <name type="scientific">Musa troglodytarum</name>
    <name type="common">fe'i banana</name>
    <dbReference type="NCBI Taxonomy" id="320322"/>
    <lineage>
        <taxon>Eukaryota</taxon>
        <taxon>Viridiplantae</taxon>
        <taxon>Streptophyta</taxon>
        <taxon>Embryophyta</taxon>
        <taxon>Tracheophyta</taxon>
        <taxon>Spermatophyta</taxon>
        <taxon>Magnoliopsida</taxon>
        <taxon>Liliopsida</taxon>
        <taxon>Zingiberales</taxon>
        <taxon>Musaceae</taxon>
        <taxon>Musa</taxon>
    </lineage>
</organism>
<dbReference type="AlphaFoldDB" id="A0A9E7K2M5"/>
<evidence type="ECO:0000313" key="5">
    <source>
        <dbReference type="EMBL" id="URE01327.1"/>
    </source>
</evidence>
<proteinExistence type="predicted"/>
<dbReference type="PROSITE" id="PS51257">
    <property type="entry name" value="PROKAR_LIPOPROTEIN"/>
    <property type="match status" value="1"/>
</dbReference>
<reference evidence="5" key="1">
    <citation type="submission" date="2022-05" db="EMBL/GenBank/DDBJ databases">
        <title>The Musa troglodytarum L. genome provides insights into the mechanism of non-climacteric behaviour and enrichment of carotenoids.</title>
        <authorList>
            <person name="Wang J."/>
        </authorList>
    </citation>
    <scope>NUCLEOTIDE SEQUENCE</scope>
    <source>
        <tissue evidence="5">Leaf</tissue>
    </source>
</reference>
<keyword evidence="3" id="KW-0732">Signal</keyword>
<dbReference type="InterPro" id="IPR038718">
    <property type="entry name" value="SNF2-like_sf"/>
</dbReference>
<dbReference type="OrthoDB" id="885191at2759"/>
<dbReference type="PANTHER" id="PTHR45623">
    <property type="entry name" value="CHROMODOMAIN-HELICASE-DNA-BINDING PROTEIN 3-RELATED-RELATED"/>
    <property type="match status" value="1"/>
</dbReference>
<evidence type="ECO:0000256" key="3">
    <source>
        <dbReference type="SAM" id="SignalP"/>
    </source>
</evidence>
<dbReference type="SUPFAM" id="SSF52540">
    <property type="entry name" value="P-loop containing nucleoside triphosphate hydrolases"/>
    <property type="match status" value="2"/>
</dbReference>
<gene>
    <name evidence="5" type="ORF">MUK42_03065</name>
</gene>
<dbReference type="Gene3D" id="3.40.50.10810">
    <property type="entry name" value="Tandem AAA-ATPase domain"/>
    <property type="match status" value="1"/>
</dbReference>
<dbReference type="PANTHER" id="PTHR45623:SF13">
    <property type="entry name" value="HELICASE PROTEIN MOM1"/>
    <property type="match status" value="1"/>
</dbReference>
<protein>
    <submittedName>
        <fullName evidence="5">SNF2 family N-terminal domain</fullName>
    </submittedName>
</protein>